<feature type="transmembrane region" description="Helical" evidence="11">
    <location>
        <begin position="30"/>
        <end position="48"/>
    </location>
</feature>
<protein>
    <recommendedName>
        <fullName evidence="13">ER lumen protein-retaining receptor</fullName>
    </recommendedName>
</protein>
<evidence type="ECO:0000256" key="2">
    <source>
        <dbReference type="ARBA" id="ARBA00010120"/>
    </source>
</evidence>
<feature type="transmembrane region" description="Helical" evidence="11">
    <location>
        <begin position="144"/>
        <end position="161"/>
    </location>
</feature>
<comment type="similarity">
    <text evidence="2">Belongs to the ERD2 family.</text>
</comment>
<dbReference type="GO" id="GO:0016192">
    <property type="term" value="P:vesicle-mediated transport"/>
    <property type="evidence" value="ECO:0007669"/>
    <property type="project" value="UniProtKB-KW"/>
</dbReference>
<evidence type="ECO:0000256" key="6">
    <source>
        <dbReference type="ARBA" id="ARBA00022892"/>
    </source>
</evidence>
<evidence type="ECO:0000256" key="11">
    <source>
        <dbReference type="SAM" id="Phobius"/>
    </source>
</evidence>
<organism evidence="12">
    <name type="scientific">Chlamydomonas leiostraca</name>
    <dbReference type="NCBI Taxonomy" id="1034604"/>
    <lineage>
        <taxon>Eukaryota</taxon>
        <taxon>Viridiplantae</taxon>
        <taxon>Chlorophyta</taxon>
        <taxon>core chlorophytes</taxon>
        <taxon>Chlorophyceae</taxon>
        <taxon>CS clade</taxon>
        <taxon>Chlamydomonadales</taxon>
        <taxon>Chlamydomonadaceae</taxon>
        <taxon>Chlamydomonas</taxon>
    </lineage>
</organism>
<keyword evidence="10" id="KW-0675">Receptor</keyword>
<feature type="transmembrane region" description="Helical" evidence="11">
    <location>
        <begin position="78"/>
        <end position="99"/>
    </location>
</feature>
<dbReference type="Pfam" id="PF00810">
    <property type="entry name" value="ER_lumen_recept"/>
    <property type="match status" value="1"/>
</dbReference>
<feature type="transmembrane region" description="Helical" evidence="11">
    <location>
        <begin position="111"/>
        <end position="132"/>
    </location>
</feature>
<sequence>MGSDDTIGKVRDPLVAVVRWVKSRSPREKLYLGALGAFVLLMLLWRTIEDHDTLFVLAEISHFMGIGLLAYKLQRKKSVAGLSLQTQTLTALFLTVRLFCSVMMEYDIHTVLDGLTLLATVTIVYCMLFTELKQSYQKDQDRIKFYYVVVPCAGLALLAHPSTSHAFAFRALWAFCVYLEAVSVLPQLRMMQKAKVVERFTAHYVFALGLSRFMSCAHWVLQLLEGNKYLLQALGSGLWPVMVLLSEIVQTFILADFCYYYVKSYAEGTGIVRLPAGVV</sequence>
<dbReference type="AlphaFoldDB" id="A0A7S0WW36"/>
<evidence type="ECO:0000256" key="3">
    <source>
        <dbReference type="ARBA" id="ARBA00022448"/>
    </source>
</evidence>
<keyword evidence="5" id="KW-0256">Endoplasmic reticulum</keyword>
<dbReference type="PANTHER" id="PTHR10585">
    <property type="entry name" value="ER LUMEN PROTEIN RETAINING RECEPTOR"/>
    <property type="match status" value="1"/>
</dbReference>
<keyword evidence="7" id="KW-0653">Protein transport</keyword>
<evidence type="ECO:0000256" key="1">
    <source>
        <dbReference type="ARBA" id="ARBA00004477"/>
    </source>
</evidence>
<keyword evidence="4 11" id="KW-0812">Transmembrane</keyword>
<feature type="transmembrane region" description="Helical" evidence="11">
    <location>
        <begin position="200"/>
        <end position="221"/>
    </location>
</feature>
<gene>
    <name evidence="12" type="ORF">CLEI1391_LOCUS13695</name>
</gene>
<evidence type="ECO:0000256" key="9">
    <source>
        <dbReference type="ARBA" id="ARBA00023136"/>
    </source>
</evidence>
<evidence type="ECO:0000256" key="4">
    <source>
        <dbReference type="ARBA" id="ARBA00022692"/>
    </source>
</evidence>
<evidence type="ECO:0000256" key="8">
    <source>
        <dbReference type="ARBA" id="ARBA00022989"/>
    </source>
</evidence>
<reference evidence="12" key="1">
    <citation type="submission" date="2021-01" db="EMBL/GenBank/DDBJ databases">
        <authorList>
            <person name="Corre E."/>
            <person name="Pelletier E."/>
            <person name="Niang G."/>
            <person name="Scheremetjew M."/>
            <person name="Finn R."/>
            <person name="Kale V."/>
            <person name="Holt S."/>
            <person name="Cochrane G."/>
            <person name="Meng A."/>
            <person name="Brown T."/>
            <person name="Cohen L."/>
        </authorList>
    </citation>
    <scope>NUCLEOTIDE SEQUENCE</scope>
    <source>
        <strain evidence="12">SAG 11-49</strain>
    </source>
</reference>
<keyword evidence="8 11" id="KW-1133">Transmembrane helix</keyword>
<dbReference type="EMBL" id="HBFB01024382">
    <property type="protein sequence ID" value="CAD8687904.1"/>
    <property type="molecule type" value="Transcribed_RNA"/>
</dbReference>
<keyword evidence="6" id="KW-0931">ER-Golgi transport</keyword>
<evidence type="ECO:0008006" key="13">
    <source>
        <dbReference type="Google" id="ProtNLM"/>
    </source>
</evidence>
<dbReference type="GO" id="GO:0005789">
    <property type="term" value="C:endoplasmic reticulum membrane"/>
    <property type="evidence" value="ECO:0007669"/>
    <property type="project" value="UniProtKB-SubCell"/>
</dbReference>
<feature type="transmembrane region" description="Helical" evidence="11">
    <location>
        <begin position="54"/>
        <end position="71"/>
    </location>
</feature>
<dbReference type="GO" id="GO:0015031">
    <property type="term" value="P:protein transport"/>
    <property type="evidence" value="ECO:0007669"/>
    <property type="project" value="UniProtKB-KW"/>
</dbReference>
<accession>A0A7S0WW36</accession>
<dbReference type="InterPro" id="IPR000133">
    <property type="entry name" value="ER_ret_rcpt"/>
</dbReference>
<evidence type="ECO:0000256" key="7">
    <source>
        <dbReference type="ARBA" id="ARBA00022927"/>
    </source>
</evidence>
<proteinExistence type="inferred from homology"/>
<evidence type="ECO:0000256" key="5">
    <source>
        <dbReference type="ARBA" id="ARBA00022824"/>
    </source>
</evidence>
<keyword evidence="9 11" id="KW-0472">Membrane</keyword>
<evidence type="ECO:0000313" key="12">
    <source>
        <dbReference type="EMBL" id="CAD8687904.1"/>
    </source>
</evidence>
<dbReference type="PRINTS" id="PR00660">
    <property type="entry name" value="ERLUMENR"/>
</dbReference>
<keyword evidence="3" id="KW-0813">Transport</keyword>
<feature type="transmembrane region" description="Helical" evidence="11">
    <location>
        <begin position="167"/>
        <end position="188"/>
    </location>
</feature>
<comment type="subcellular location">
    <subcellularLocation>
        <location evidence="1">Endoplasmic reticulum membrane</location>
        <topology evidence="1">Multi-pass membrane protein</topology>
    </subcellularLocation>
</comment>
<evidence type="ECO:0000256" key="10">
    <source>
        <dbReference type="ARBA" id="ARBA00023170"/>
    </source>
</evidence>
<dbReference type="GO" id="GO:0046923">
    <property type="term" value="F:ER retention sequence binding"/>
    <property type="evidence" value="ECO:0007669"/>
    <property type="project" value="InterPro"/>
</dbReference>
<feature type="transmembrane region" description="Helical" evidence="11">
    <location>
        <begin position="241"/>
        <end position="262"/>
    </location>
</feature>
<name>A0A7S0WW36_9CHLO</name>
<dbReference type="GO" id="GO:0006621">
    <property type="term" value="P:protein retention in ER lumen"/>
    <property type="evidence" value="ECO:0007669"/>
    <property type="project" value="InterPro"/>
</dbReference>